<dbReference type="Proteomes" id="UP001145050">
    <property type="component" value="Unassembled WGS sequence"/>
</dbReference>
<gene>
    <name evidence="2" type="ORF">NC797_02070</name>
</gene>
<organism evidence="2 3">
    <name type="scientific">Terrihalobacillus insolitus</name>
    <dbReference type="NCBI Taxonomy" id="2950438"/>
    <lineage>
        <taxon>Bacteria</taxon>
        <taxon>Bacillati</taxon>
        <taxon>Bacillota</taxon>
        <taxon>Bacilli</taxon>
        <taxon>Bacillales</taxon>
        <taxon>Bacillaceae</taxon>
        <taxon>Terrihalobacillus</taxon>
    </lineage>
</organism>
<keyword evidence="1" id="KW-0812">Transmembrane</keyword>
<evidence type="ECO:0000256" key="1">
    <source>
        <dbReference type="SAM" id="Phobius"/>
    </source>
</evidence>
<accession>A0A9X4AKG9</accession>
<evidence type="ECO:0000313" key="3">
    <source>
        <dbReference type="Proteomes" id="UP001145050"/>
    </source>
</evidence>
<proteinExistence type="predicted"/>
<keyword evidence="3" id="KW-1185">Reference proteome</keyword>
<dbReference type="AlphaFoldDB" id="A0A9X4AKG9"/>
<keyword evidence="1" id="KW-0472">Membrane</keyword>
<keyword evidence="1" id="KW-1133">Transmembrane helix</keyword>
<feature type="transmembrane region" description="Helical" evidence="1">
    <location>
        <begin position="6"/>
        <end position="26"/>
    </location>
</feature>
<evidence type="ECO:0000313" key="2">
    <source>
        <dbReference type="EMBL" id="MDC3423292.1"/>
    </source>
</evidence>
<name>A0A9X4AKG9_9BACI</name>
<protein>
    <submittedName>
        <fullName evidence="2">Uncharacterized protein</fullName>
    </submittedName>
</protein>
<reference evidence="2" key="1">
    <citation type="submission" date="2022-06" db="EMBL/GenBank/DDBJ databases">
        <title>Aquibacillus sp. a new bacterium isolated from soil saline samples.</title>
        <authorList>
            <person name="Galisteo C."/>
            <person name="De La Haba R."/>
            <person name="Sanchez-Porro C."/>
            <person name="Ventosa A."/>
        </authorList>
    </citation>
    <scope>NUCLEOTIDE SEQUENCE</scope>
    <source>
        <strain evidence="2">3ASR75-11</strain>
    </source>
</reference>
<sequence>MVTSLYILSLAILATFLILSAVERLATRKNKKAELSVEPEQPTVLAFGKR</sequence>
<comment type="caution">
    <text evidence="2">The sequence shown here is derived from an EMBL/GenBank/DDBJ whole genome shotgun (WGS) entry which is preliminary data.</text>
</comment>
<dbReference type="EMBL" id="JAMQKB010000001">
    <property type="protein sequence ID" value="MDC3423292.1"/>
    <property type="molecule type" value="Genomic_DNA"/>
</dbReference>
<dbReference type="RefSeq" id="WP_272434967.1">
    <property type="nucleotide sequence ID" value="NZ_JAMQKB010000001.1"/>
</dbReference>